<reference evidence="8 9" key="1">
    <citation type="journal article" date="2019" name="Nat. Med.">
        <title>A library of human gut bacterial isolates paired with longitudinal multiomics data enables mechanistic microbiome research.</title>
        <authorList>
            <person name="Poyet M."/>
            <person name="Groussin M."/>
            <person name="Gibbons S.M."/>
            <person name="Avila-Pacheco J."/>
            <person name="Jiang X."/>
            <person name="Kearney S.M."/>
            <person name="Perrotta A.R."/>
            <person name="Berdy B."/>
            <person name="Zhao S."/>
            <person name="Lieberman T.D."/>
            <person name="Swanson P.K."/>
            <person name="Smith M."/>
            <person name="Roesemann S."/>
            <person name="Alexander J.E."/>
            <person name="Rich S.A."/>
            <person name="Livny J."/>
            <person name="Vlamakis H."/>
            <person name="Clish C."/>
            <person name="Bullock K."/>
            <person name="Deik A."/>
            <person name="Scott J."/>
            <person name="Pierce K.A."/>
            <person name="Xavier R.J."/>
            <person name="Alm E.J."/>
        </authorList>
    </citation>
    <scope>NUCLEOTIDE SEQUENCE [LARGE SCALE GENOMIC DNA]</scope>
    <source>
        <strain evidence="8 9">BIOML-A25</strain>
    </source>
</reference>
<proteinExistence type="inferred from homology"/>
<dbReference type="AlphaFoldDB" id="A0A7K1HFR6"/>
<comment type="subcellular location">
    <subcellularLocation>
        <location evidence="1">Cell outer membrane</location>
    </subcellularLocation>
</comment>
<dbReference type="Proteomes" id="UP000437446">
    <property type="component" value="Unassembled WGS sequence"/>
</dbReference>
<dbReference type="GO" id="GO:1990281">
    <property type="term" value="C:efflux pump complex"/>
    <property type="evidence" value="ECO:0007669"/>
    <property type="project" value="TreeGrafter"/>
</dbReference>
<comment type="similarity">
    <text evidence="2">Belongs to the outer membrane factor (OMF) (TC 1.B.17) family.</text>
</comment>
<dbReference type="SUPFAM" id="SSF56954">
    <property type="entry name" value="Outer membrane efflux proteins (OEP)"/>
    <property type="match status" value="1"/>
</dbReference>
<dbReference type="GO" id="GO:0008233">
    <property type="term" value="F:peptidase activity"/>
    <property type="evidence" value="ECO:0007669"/>
    <property type="project" value="UniProtKB-KW"/>
</dbReference>
<dbReference type="Pfam" id="PF02321">
    <property type="entry name" value="OEP"/>
    <property type="match status" value="1"/>
</dbReference>
<organism evidence="8 9">
    <name type="scientific">Parabacteroides merdae</name>
    <dbReference type="NCBI Taxonomy" id="46503"/>
    <lineage>
        <taxon>Bacteria</taxon>
        <taxon>Pseudomonadati</taxon>
        <taxon>Bacteroidota</taxon>
        <taxon>Bacteroidia</taxon>
        <taxon>Bacteroidales</taxon>
        <taxon>Tannerellaceae</taxon>
        <taxon>Parabacteroides</taxon>
    </lineage>
</organism>
<keyword evidence="6" id="KW-0472">Membrane</keyword>
<dbReference type="PANTHER" id="PTHR30026">
    <property type="entry name" value="OUTER MEMBRANE PROTEIN TOLC"/>
    <property type="match status" value="1"/>
</dbReference>
<dbReference type="PANTHER" id="PTHR30026:SF20">
    <property type="entry name" value="OUTER MEMBRANE PROTEIN TOLC"/>
    <property type="match status" value="1"/>
</dbReference>
<dbReference type="GO" id="GO:0009279">
    <property type="term" value="C:cell outer membrane"/>
    <property type="evidence" value="ECO:0007669"/>
    <property type="project" value="UniProtKB-SubCell"/>
</dbReference>
<keyword evidence="7" id="KW-0998">Cell outer membrane</keyword>
<keyword evidence="3" id="KW-0813">Transport</keyword>
<dbReference type="InterPro" id="IPR003423">
    <property type="entry name" value="OMP_efflux"/>
</dbReference>
<keyword evidence="5" id="KW-0812">Transmembrane</keyword>
<dbReference type="InterPro" id="IPR051906">
    <property type="entry name" value="TolC-like"/>
</dbReference>
<dbReference type="GO" id="GO:0015562">
    <property type="term" value="F:efflux transmembrane transporter activity"/>
    <property type="evidence" value="ECO:0007669"/>
    <property type="project" value="InterPro"/>
</dbReference>
<dbReference type="GO" id="GO:0015288">
    <property type="term" value="F:porin activity"/>
    <property type="evidence" value="ECO:0007669"/>
    <property type="project" value="TreeGrafter"/>
</dbReference>
<dbReference type="RefSeq" id="WP_129943616.1">
    <property type="nucleotide sequence ID" value="NZ_RCYQ01000007.1"/>
</dbReference>
<dbReference type="GO" id="GO:0006508">
    <property type="term" value="P:proteolysis"/>
    <property type="evidence" value="ECO:0007669"/>
    <property type="project" value="UniProtKB-KW"/>
</dbReference>
<dbReference type="Gene3D" id="1.20.1600.10">
    <property type="entry name" value="Outer membrane efflux proteins (OEP)"/>
    <property type="match status" value="1"/>
</dbReference>
<evidence type="ECO:0000256" key="5">
    <source>
        <dbReference type="ARBA" id="ARBA00022692"/>
    </source>
</evidence>
<accession>A0A7K1HFR6</accession>
<evidence type="ECO:0000256" key="3">
    <source>
        <dbReference type="ARBA" id="ARBA00022448"/>
    </source>
</evidence>
<keyword evidence="4" id="KW-1134">Transmembrane beta strand</keyword>
<sequence length="486" mass="54575">MKKKLLLLIMLIIASHTIYAQKWRLNIDSCRVLAMQNNKELKIANERKKSSHYQAKAAFTNFLPKISLLGVYQRSQKEMSLLNDKQKAELTQIGTSGKELLSQILADNPSLAESLSSFTPLFLNAENGLNGLGSGLVDALRTDTRNMTAGCIILTQPLYTGGKVTAYNKITHYAEKIATSQHKLCEENIIVNTDKAYWTVVSLVNKKTLAESYLKLVRKLDDDVNKMVENGISTQADLLSVDVKLNEAEMAMLQVENALSLSRMALCQICGIPLDADIELEDESMDSLVTNNGNFENNVSIAWSQREELKSLDLTNEIYRQKIKIARSEFLPTVALTGNYHVMNPSVYNGFETKFRGNWAIGVTVNIPVFHWGEGIYKVRVAKSEANIKRYEWADAKEQIELEVNQNSYKLTEADKKLCTAKRNMEKAQENLKCADKGMKEGVIPVSNLLEAQTAWLKAHSDHISAQIDVKLAQLYLQKSLGNLKY</sequence>
<evidence type="ECO:0000256" key="4">
    <source>
        <dbReference type="ARBA" id="ARBA00022452"/>
    </source>
</evidence>
<protein>
    <submittedName>
        <fullName evidence="8">Alkaline protease</fullName>
    </submittedName>
</protein>
<keyword evidence="8" id="KW-0645">Protease</keyword>
<keyword evidence="8" id="KW-0378">Hydrolase</keyword>
<evidence type="ECO:0000313" key="8">
    <source>
        <dbReference type="EMBL" id="MTU29431.1"/>
    </source>
</evidence>
<evidence type="ECO:0000256" key="7">
    <source>
        <dbReference type="ARBA" id="ARBA00023237"/>
    </source>
</evidence>
<gene>
    <name evidence="8" type="ORF">GMD66_09435</name>
</gene>
<evidence type="ECO:0000256" key="6">
    <source>
        <dbReference type="ARBA" id="ARBA00023136"/>
    </source>
</evidence>
<comment type="caution">
    <text evidence="8">The sequence shown here is derived from an EMBL/GenBank/DDBJ whole genome shotgun (WGS) entry which is preliminary data.</text>
</comment>
<name>A0A7K1HFR6_9BACT</name>
<dbReference type="EMBL" id="WNCR01000003">
    <property type="protein sequence ID" value="MTU29431.1"/>
    <property type="molecule type" value="Genomic_DNA"/>
</dbReference>
<evidence type="ECO:0000256" key="2">
    <source>
        <dbReference type="ARBA" id="ARBA00007613"/>
    </source>
</evidence>
<evidence type="ECO:0000313" key="9">
    <source>
        <dbReference type="Proteomes" id="UP000437446"/>
    </source>
</evidence>
<evidence type="ECO:0000256" key="1">
    <source>
        <dbReference type="ARBA" id="ARBA00004442"/>
    </source>
</evidence>